<evidence type="ECO:0000256" key="1">
    <source>
        <dbReference type="SAM" id="MobiDB-lite"/>
    </source>
</evidence>
<accession>A0ABQ5H072</accession>
<comment type="caution">
    <text evidence="2">The sequence shown here is derived from an EMBL/GenBank/DDBJ whole genome shotgun (WGS) entry which is preliminary data.</text>
</comment>
<evidence type="ECO:0000313" key="3">
    <source>
        <dbReference type="Proteomes" id="UP001151760"/>
    </source>
</evidence>
<sequence length="84" mass="8376">MASEQFSSGPGPQLVTPGTISSGLVPNPPSPTPSYGCAPRPAGPTGTPSSTIIDQDAPSPNSDPFFGVPIPEPNSEESSSGILI</sequence>
<name>A0ABQ5H072_9ASTR</name>
<keyword evidence="3" id="KW-1185">Reference proteome</keyword>
<reference evidence="2" key="2">
    <citation type="submission" date="2022-01" db="EMBL/GenBank/DDBJ databases">
        <authorList>
            <person name="Yamashiro T."/>
            <person name="Shiraishi A."/>
            <person name="Satake H."/>
            <person name="Nakayama K."/>
        </authorList>
    </citation>
    <scope>NUCLEOTIDE SEQUENCE</scope>
</reference>
<organism evidence="2 3">
    <name type="scientific">Tanacetum coccineum</name>
    <dbReference type="NCBI Taxonomy" id="301880"/>
    <lineage>
        <taxon>Eukaryota</taxon>
        <taxon>Viridiplantae</taxon>
        <taxon>Streptophyta</taxon>
        <taxon>Embryophyta</taxon>
        <taxon>Tracheophyta</taxon>
        <taxon>Spermatophyta</taxon>
        <taxon>Magnoliopsida</taxon>
        <taxon>eudicotyledons</taxon>
        <taxon>Gunneridae</taxon>
        <taxon>Pentapetalae</taxon>
        <taxon>asterids</taxon>
        <taxon>campanulids</taxon>
        <taxon>Asterales</taxon>
        <taxon>Asteraceae</taxon>
        <taxon>Asteroideae</taxon>
        <taxon>Anthemideae</taxon>
        <taxon>Anthemidinae</taxon>
        <taxon>Tanacetum</taxon>
    </lineage>
</organism>
<proteinExistence type="predicted"/>
<protein>
    <submittedName>
        <fullName evidence="2">Uncharacterized protein</fullName>
    </submittedName>
</protein>
<feature type="region of interest" description="Disordered" evidence="1">
    <location>
        <begin position="1"/>
        <end position="84"/>
    </location>
</feature>
<gene>
    <name evidence="2" type="ORF">Tco_1055630</name>
</gene>
<feature type="compositionally biased region" description="Polar residues" evidence="1">
    <location>
        <begin position="1"/>
        <end position="24"/>
    </location>
</feature>
<feature type="compositionally biased region" description="Polar residues" evidence="1">
    <location>
        <begin position="46"/>
        <end position="62"/>
    </location>
</feature>
<dbReference type="Proteomes" id="UP001151760">
    <property type="component" value="Unassembled WGS sequence"/>
</dbReference>
<reference evidence="2" key="1">
    <citation type="journal article" date="2022" name="Int. J. Mol. Sci.">
        <title>Draft Genome of Tanacetum Coccineum: Genomic Comparison of Closely Related Tanacetum-Family Plants.</title>
        <authorList>
            <person name="Yamashiro T."/>
            <person name="Shiraishi A."/>
            <person name="Nakayama K."/>
            <person name="Satake H."/>
        </authorList>
    </citation>
    <scope>NUCLEOTIDE SEQUENCE</scope>
</reference>
<evidence type="ECO:0000313" key="2">
    <source>
        <dbReference type="EMBL" id="GJT81288.1"/>
    </source>
</evidence>
<dbReference type="EMBL" id="BQNB010019069">
    <property type="protein sequence ID" value="GJT81288.1"/>
    <property type="molecule type" value="Genomic_DNA"/>
</dbReference>